<gene>
    <name evidence="6" type="ORF">SAMN05421799_11012</name>
</gene>
<dbReference type="RefSeq" id="WP_076348168.1">
    <property type="nucleotide sequence ID" value="NZ_FTOO01000010.1"/>
</dbReference>
<protein>
    <submittedName>
        <fullName evidence="6">8-oxo-dGTP diphosphatase</fullName>
    </submittedName>
</protein>
<dbReference type="AlphaFoldDB" id="A0A1N7NWA5"/>
<evidence type="ECO:0000313" key="7">
    <source>
        <dbReference type="Proteomes" id="UP000186156"/>
    </source>
</evidence>
<dbReference type="Gene3D" id="3.90.79.10">
    <property type="entry name" value="Nucleoside Triphosphate Pyrophosphohydrolase"/>
    <property type="match status" value="1"/>
</dbReference>
<dbReference type="GO" id="GO:0016787">
    <property type="term" value="F:hydrolase activity"/>
    <property type="evidence" value="ECO:0007669"/>
    <property type="project" value="UniProtKB-KW"/>
</dbReference>
<dbReference type="InterPro" id="IPR000086">
    <property type="entry name" value="NUDIX_hydrolase_dom"/>
</dbReference>
<keyword evidence="2 4" id="KW-0378">Hydrolase</keyword>
<feature type="domain" description="Nudix hydrolase" evidence="5">
    <location>
        <begin position="4"/>
        <end position="137"/>
    </location>
</feature>
<dbReference type="OrthoDB" id="9800186at2"/>
<evidence type="ECO:0000313" key="6">
    <source>
        <dbReference type="EMBL" id="SIT02578.1"/>
    </source>
</evidence>
<dbReference type="SUPFAM" id="SSF55811">
    <property type="entry name" value="Nudix"/>
    <property type="match status" value="1"/>
</dbReference>
<reference evidence="7" key="1">
    <citation type="submission" date="2017-01" db="EMBL/GenBank/DDBJ databases">
        <authorList>
            <person name="Varghese N."/>
            <person name="Submissions S."/>
        </authorList>
    </citation>
    <scope>NUCLEOTIDE SEQUENCE [LARGE SCALE GENOMIC DNA]</scope>
    <source>
        <strain evidence="7">DSM 16176</strain>
    </source>
</reference>
<keyword evidence="7" id="KW-1185">Reference proteome</keyword>
<dbReference type="EMBL" id="FTOO01000010">
    <property type="protein sequence ID" value="SIT02578.1"/>
    <property type="molecule type" value="Genomic_DNA"/>
</dbReference>
<comment type="similarity">
    <text evidence="4">Belongs to the Nudix hydrolase family.</text>
</comment>
<keyword evidence="3" id="KW-0460">Magnesium</keyword>
<organism evidence="6 7">
    <name type="scientific">Alicyclobacillus vulcanalis</name>
    <dbReference type="NCBI Taxonomy" id="252246"/>
    <lineage>
        <taxon>Bacteria</taxon>
        <taxon>Bacillati</taxon>
        <taxon>Bacillota</taxon>
        <taxon>Bacilli</taxon>
        <taxon>Bacillales</taxon>
        <taxon>Alicyclobacillaceae</taxon>
        <taxon>Alicyclobacillus</taxon>
    </lineage>
</organism>
<dbReference type="InterPro" id="IPR015797">
    <property type="entry name" value="NUDIX_hydrolase-like_dom_sf"/>
</dbReference>
<evidence type="ECO:0000256" key="3">
    <source>
        <dbReference type="ARBA" id="ARBA00022842"/>
    </source>
</evidence>
<evidence type="ECO:0000259" key="5">
    <source>
        <dbReference type="PROSITE" id="PS51462"/>
    </source>
</evidence>
<proteinExistence type="inferred from homology"/>
<dbReference type="PROSITE" id="PS00893">
    <property type="entry name" value="NUDIX_BOX"/>
    <property type="match status" value="1"/>
</dbReference>
<name>A0A1N7NWA5_9BACL</name>
<evidence type="ECO:0000256" key="4">
    <source>
        <dbReference type="RuleBase" id="RU003476"/>
    </source>
</evidence>
<dbReference type="InterPro" id="IPR020476">
    <property type="entry name" value="Nudix_hydrolase"/>
</dbReference>
<dbReference type="PANTHER" id="PTHR43046">
    <property type="entry name" value="GDP-MANNOSE MANNOSYL HYDROLASE"/>
    <property type="match status" value="1"/>
</dbReference>
<accession>A0A1N7NWA5</accession>
<dbReference type="PROSITE" id="PS51462">
    <property type="entry name" value="NUDIX"/>
    <property type="match status" value="1"/>
</dbReference>
<dbReference type="PANTHER" id="PTHR43046:SF12">
    <property type="entry name" value="GDP-MANNOSE MANNOSYL HYDROLASE"/>
    <property type="match status" value="1"/>
</dbReference>
<dbReference type="STRING" id="252246.SAMN05421799_11012"/>
<evidence type="ECO:0000256" key="1">
    <source>
        <dbReference type="ARBA" id="ARBA00001946"/>
    </source>
</evidence>
<dbReference type="Pfam" id="PF00293">
    <property type="entry name" value="NUDIX"/>
    <property type="match status" value="1"/>
</dbReference>
<sequence>MLFTNGVDALQVIVNCYAPFDGGFVMLRKPRRGWWYLPGGKVEPGESWRLAAMREFAEETGLDLADAELRGVYEIHIAEGPESEEKRRIIAQFVGRGAAGTLHKSHREGTLAVVTKSELPGLPMDEGDRLMLLHAMAAEALGDDRVFFGSFSYDAEHRLLRYEMDPGGYPLESLFARSQEGDVL</sequence>
<dbReference type="Proteomes" id="UP000186156">
    <property type="component" value="Unassembled WGS sequence"/>
</dbReference>
<comment type="cofactor">
    <cofactor evidence="1">
        <name>Mg(2+)</name>
        <dbReference type="ChEBI" id="CHEBI:18420"/>
    </cofactor>
</comment>
<dbReference type="InterPro" id="IPR020084">
    <property type="entry name" value="NUDIX_hydrolase_CS"/>
</dbReference>
<dbReference type="PRINTS" id="PR00502">
    <property type="entry name" value="NUDIXFAMILY"/>
</dbReference>
<evidence type="ECO:0000256" key="2">
    <source>
        <dbReference type="ARBA" id="ARBA00022801"/>
    </source>
</evidence>